<dbReference type="InterPro" id="IPR007696">
    <property type="entry name" value="DNA_mismatch_repair_MutS_core"/>
</dbReference>
<evidence type="ECO:0000256" key="2">
    <source>
        <dbReference type="ARBA" id="ARBA00022741"/>
    </source>
</evidence>
<dbReference type="Gene3D" id="3.30.420.110">
    <property type="entry name" value="MutS, connector domain"/>
    <property type="match status" value="1"/>
</dbReference>
<evidence type="ECO:0000259" key="7">
    <source>
        <dbReference type="Pfam" id="PF01624"/>
    </source>
</evidence>
<dbReference type="InterPro" id="IPR036187">
    <property type="entry name" value="DNA_mismatch_repair_MutS_sf"/>
</dbReference>
<dbReference type="Pfam" id="PF05188">
    <property type="entry name" value="MutS_II"/>
    <property type="match status" value="1"/>
</dbReference>
<evidence type="ECO:0000256" key="6">
    <source>
        <dbReference type="SAM" id="MobiDB-lite"/>
    </source>
</evidence>
<dbReference type="OrthoDB" id="10252754at2759"/>
<keyword evidence="2" id="KW-0547">Nucleotide-binding</keyword>
<keyword evidence="11" id="KW-1185">Reference proteome</keyword>
<evidence type="ECO:0000259" key="8">
    <source>
        <dbReference type="Pfam" id="PF05188"/>
    </source>
</evidence>
<accession>A0A8H7S126</accession>
<dbReference type="GO" id="GO:0005524">
    <property type="term" value="F:ATP binding"/>
    <property type="evidence" value="ECO:0007669"/>
    <property type="project" value="UniProtKB-KW"/>
</dbReference>
<reference evidence="10 11" key="1">
    <citation type="submission" date="2020-12" db="EMBL/GenBank/DDBJ databases">
        <title>Metabolic potential, ecology and presence of endohyphal bacteria is reflected in genomic diversity of Mucoromycotina.</title>
        <authorList>
            <person name="Muszewska A."/>
            <person name="Okrasinska A."/>
            <person name="Steczkiewicz K."/>
            <person name="Drgas O."/>
            <person name="Orlowska M."/>
            <person name="Perlinska-Lenart U."/>
            <person name="Aleksandrzak-Piekarczyk T."/>
            <person name="Szatraj K."/>
            <person name="Zielenkiewicz U."/>
            <person name="Pilsyk S."/>
            <person name="Malc E."/>
            <person name="Mieczkowski P."/>
            <person name="Kruszewska J.S."/>
            <person name="Biernat P."/>
            <person name="Pawlowska J."/>
        </authorList>
    </citation>
    <scope>NUCLEOTIDE SEQUENCE [LARGE SCALE GENOMIC DNA]</scope>
    <source>
        <strain evidence="10 11">CBS 142.35</strain>
    </source>
</reference>
<dbReference type="InterPro" id="IPR007860">
    <property type="entry name" value="DNA_mmatch_repair_MutS_con_dom"/>
</dbReference>
<dbReference type="GO" id="GO:0030983">
    <property type="term" value="F:mismatched DNA binding"/>
    <property type="evidence" value="ECO:0007669"/>
    <property type="project" value="InterPro"/>
</dbReference>
<feature type="domain" description="DNA mismatch repair protein MutS connector" evidence="8">
    <location>
        <begin position="191"/>
        <end position="335"/>
    </location>
</feature>
<dbReference type="Pfam" id="PF05192">
    <property type="entry name" value="MutS_III"/>
    <property type="match status" value="1"/>
</dbReference>
<protein>
    <recommendedName>
        <fullName evidence="12">DNA mismatch repair protein Msh6</fullName>
    </recommendedName>
</protein>
<name>A0A8H7S126_9FUNG</name>
<evidence type="ECO:0000256" key="5">
    <source>
        <dbReference type="ARBA" id="ARBA00023125"/>
    </source>
</evidence>
<feature type="non-terminal residue" evidence="10">
    <location>
        <position position="515"/>
    </location>
</feature>
<dbReference type="GO" id="GO:0006298">
    <property type="term" value="P:mismatch repair"/>
    <property type="evidence" value="ECO:0007669"/>
    <property type="project" value="InterPro"/>
</dbReference>
<evidence type="ECO:0000259" key="9">
    <source>
        <dbReference type="Pfam" id="PF05192"/>
    </source>
</evidence>
<comment type="similarity">
    <text evidence="1">Belongs to the DNA mismatch repair MutS family.</text>
</comment>
<feature type="domain" description="DNA mismatch repair protein MutS-like N-terminal" evidence="7">
    <location>
        <begin position="63"/>
        <end position="180"/>
    </location>
</feature>
<evidence type="ECO:0000313" key="10">
    <source>
        <dbReference type="EMBL" id="KAG2220729.1"/>
    </source>
</evidence>
<gene>
    <name evidence="10" type="ORF">INT45_007341</name>
</gene>
<evidence type="ECO:0000256" key="1">
    <source>
        <dbReference type="ARBA" id="ARBA00006271"/>
    </source>
</evidence>
<evidence type="ECO:0000256" key="4">
    <source>
        <dbReference type="ARBA" id="ARBA00022840"/>
    </source>
</evidence>
<evidence type="ECO:0000256" key="3">
    <source>
        <dbReference type="ARBA" id="ARBA00022763"/>
    </source>
</evidence>
<dbReference type="SUPFAM" id="SSF53150">
    <property type="entry name" value="DNA repair protein MutS, domain II"/>
    <property type="match status" value="1"/>
</dbReference>
<dbReference type="SUPFAM" id="SSF48334">
    <property type="entry name" value="DNA repair protein MutS, domain III"/>
    <property type="match status" value="1"/>
</dbReference>
<dbReference type="InterPro" id="IPR007695">
    <property type="entry name" value="DNA_mismatch_repair_MutS-lik_N"/>
</dbReference>
<sequence length="515" mass="59391">NIFSNASTRDIQRKEHGKQFKEKNEQRYSWLAKPRDADQNTPDSPDYDPRTLYIPPNAWSNFTPFEKQYWEVKRTQWDTILFFKKGKFYELYEKDADVGHKDFDLKMTDRVNMRMVGVPEMAFDYWASQFIARGFKVAKVDQMETAIGKSMRERNDTGKKVSKVIERKLTSVFTAGTLVDGGMLTSEMNTYCMSIKEYCPSITSNPEFGICFVDTATAEFQLTHFKDDISRSKLETIIVQLKPRELVLEKGHLSAATRRVLKNTLMDPLWTFLPPETEYWNNEKTLDEIRIGGYFGHDVHDESTWPQALKEIRDEKITVSALGGLISYLRQLMLDKDLLSARNISIYDPVRQATSLVLDGQTLANLEILQNSDDGSMDGTLLQLLGNAVTPFGKRLFKRWLCHPLRSVSDINDRLDAVENLNQHMDIHEALSKQLVGIPDLERLISRIHAKRCQVKEFLSTLDGFEKIRTIIAGLRSEQDRIDSKLLKSIINKFPDIDEKLNFFRNGFVEADVEI</sequence>
<dbReference type="Pfam" id="PF01624">
    <property type="entry name" value="MutS_I"/>
    <property type="match status" value="1"/>
</dbReference>
<keyword evidence="4" id="KW-0067">ATP-binding</keyword>
<dbReference type="FunFam" id="3.40.1170.10:FF:000002">
    <property type="entry name" value="DNA mismatch repair protein"/>
    <property type="match status" value="1"/>
</dbReference>
<keyword evidence="5" id="KW-0238">DNA-binding</keyword>
<dbReference type="Gene3D" id="3.40.1170.10">
    <property type="entry name" value="DNA repair protein MutS, domain I"/>
    <property type="match status" value="1"/>
</dbReference>
<feature type="region of interest" description="Disordered" evidence="6">
    <location>
        <begin position="1"/>
        <end position="24"/>
    </location>
</feature>
<dbReference type="SUPFAM" id="SSF55271">
    <property type="entry name" value="DNA repair protein MutS, domain I"/>
    <property type="match status" value="1"/>
</dbReference>
<dbReference type="PANTHER" id="PTHR11361">
    <property type="entry name" value="DNA MISMATCH REPAIR PROTEIN MUTS FAMILY MEMBER"/>
    <property type="match status" value="1"/>
</dbReference>
<dbReference type="GO" id="GO:0032301">
    <property type="term" value="C:MutSalpha complex"/>
    <property type="evidence" value="ECO:0007669"/>
    <property type="project" value="TreeGrafter"/>
</dbReference>
<dbReference type="InterPro" id="IPR016151">
    <property type="entry name" value="DNA_mismatch_repair_MutS_N"/>
</dbReference>
<dbReference type="PANTHER" id="PTHR11361:SF148">
    <property type="entry name" value="DNA MISMATCH REPAIR PROTEIN MSH6"/>
    <property type="match status" value="1"/>
</dbReference>
<feature type="compositionally biased region" description="Basic and acidic residues" evidence="6">
    <location>
        <begin position="10"/>
        <end position="24"/>
    </location>
</feature>
<proteinExistence type="inferred from homology"/>
<dbReference type="EMBL" id="JAEPRB010000131">
    <property type="protein sequence ID" value="KAG2220729.1"/>
    <property type="molecule type" value="Genomic_DNA"/>
</dbReference>
<dbReference type="InterPro" id="IPR045076">
    <property type="entry name" value="MutS"/>
</dbReference>
<comment type="caution">
    <text evidence="10">The sequence shown here is derived from an EMBL/GenBank/DDBJ whole genome shotgun (WGS) entry which is preliminary data.</text>
</comment>
<dbReference type="Proteomes" id="UP000646827">
    <property type="component" value="Unassembled WGS sequence"/>
</dbReference>
<feature type="domain" description="DNA mismatch repair protein MutS core" evidence="9">
    <location>
        <begin position="361"/>
        <end position="503"/>
    </location>
</feature>
<dbReference type="InterPro" id="IPR036678">
    <property type="entry name" value="MutS_con_dom_sf"/>
</dbReference>
<dbReference type="AlphaFoldDB" id="A0A8H7S126"/>
<evidence type="ECO:0000313" key="11">
    <source>
        <dbReference type="Proteomes" id="UP000646827"/>
    </source>
</evidence>
<dbReference type="Gene3D" id="1.10.1420.10">
    <property type="match status" value="1"/>
</dbReference>
<evidence type="ECO:0008006" key="12">
    <source>
        <dbReference type="Google" id="ProtNLM"/>
    </source>
</evidence>
<keyword evidence="3" id="KW-0227">DNA damage</keyword>
<dbReference type="GO" id="GO:0140664">
    <property type="term" value="F:ATP-dependent DNA damage sensor activity"/>
    <property type="evidence" value="ECO:0007669"/>
    <property type="project" value="InterPro"/>
</dbReference>
<organism evidence="10 11">
    <name type="scientific">Circinella minor</name>
    <dbReference type="NCBI Taxonomy" id="1195481"/>
    <lineage>
        <taxon>Eukaryota</taxon>
        <taxon>Fungi</taxon>
        <taxon>Fungi incertae sedis</taxon>
        <taxon>Mucoromycota</taxon>
        <taxon>Mucoromycotina</taxon>
        <taxon>Mucoromycetes</taxon>
        <taxon>Mucorales</taxon>
        <taxon>Lichtheimiaceae</taxon>
        <taxon>Circinella</taxon>
    </lineage>
</organism>
<feature type="non-terminal residue" evidence="10">
    <location>
        <position position="1"/>
    </location>
</feature>